<dbReference type="SMART" id="SM00148">
    <property type="entry name" value="PLCXc"/>
    <property type="match status" value="1"/>
</dbReference>
<evidence type="ECO:0000259" key="2">
    <source>
        <dbReference type="SMART" id="SM00148"/>
    </source>
</evidence>
<reference evidence="3 4" key="1">
    <citation type="submission" date="2020-05" db="EMBL/GenBank/DDBJ databases">
        <title>Ceratocystis lukuohia genome.</title>
        <authorList>
            <person name="Harrington T.C."/>
            <person name="Kim K."/>
            <person name="Mayers C.G."/>
        </authorList>
    </citation>
    <scope>NUCLEOTIDE SEQUENCE [LARGE SCALE GENOMIC DNA]</scope>
    <source>
        <strain evidence="3 4">C4212</strain>
    </source>
</reference>
<feature type="domain" description="Phosphatidylinositol-specific phospholipase C X" evidence="2">
    <location>
        <begin position="45"/>
        <end position="195"/>
    </location>
</feature>
<name>A0ABR4MAB4_9PEZI</name>
<evidence type="ECO:0000313" key="3">
    <source>
        <dbReference type="EMBL" id="KAL2885217.1"/>
    </source>
</evidence>
<proteinExistence type="predicted"/>
<dbReference type="Proteomes" id="UP001610728">
    <property type="component" value="Unassembled WGS sequence"/>
</dbReference>
<dbReference type="EMBL" id="JABSNW010000008">
    <property type="protein sequence ID" value="KAL2885217.1"/>
    <property type="molecule type" value="Genomic_DNA"/>
</dbReference>
<dbReference type="RefSeq" id="XP_070856397.1">
    <property type="nucleotide sequence ID" value="XM_071001488.1"/>
</dbReference>
<keyword evidence="1" id="KW-0732">Signal</keyword>
<evidence type="ECO:0000313" key="4">
    <source>
        <dbReference type="Proteomes" id="UP001610728"/>
    </source>
</evidence>
<organism evidence="3 4">
    <name type="scientific">Ceratocystis lukuohia</name>
    <dbReference type="NCBI Taxonomy" id="2019550"/>
    <lineage>
        <taxon>Eukaryota</taxon>
        <taxon>Fungi</taxon>
        <taxon>Dikarya</taxon>
        <taxon>Ascomycota</taxon>
        <taxon>Pezizomycotina</taxon>
        <taxon>Sordariomycetes</taxon>
        <taxon>Hypocreomycetidae</taxon>
        <taxon>Microascales</taxon>
        <taxon>Ceratocystidaceae</taxon>
        <taxon>Ceratocystis</taxon>
    </lineage>
</organism>
<dbReference type="PANTHER" id="PTHR13593:SF113">
    <property type="entry name" value="SI:DKEY-266F7.9"/>
    <property type="match status" value="1"/>
</dbReference>
<sequence>MRFHLFAIMGFLAFGHAGIYNKINDNWSFDVYTGLNTDWMAPIADNTPLSSLSIPGSHNSMTYNIRNSLFQTQIAPLIQQLNGGIRYIDITCRYNKRDILAYHGIYETGYTLGYVLETLFDFLDANPRETIVLRIQRGGILDRSNEFIKFFEKYFDTSSGFDGRVADRIYSKGTDGITMIPTLGELRGKVFILQDFETSIPGRYGLPWNKDAVTSYNHKFSVGGLFIKSIWASIKSHLSKAPSAGCKKLRITHTTASVGVSPISLAARSHPGMGMNKYLGQHLLLKEGGCFGIVVMDFPGMFLVQGIINLNDKYLAPRFPDLPTDNTATFEDDVRSA</sequence>
<dbReference type="InterPro" id="IPR000909">
    <property type="entry name" value="PLipase_C_PInositol-sp_X_dom"/>
</dbReference>
<dbReference type="Pfam" id="PF00388">
    <property type="entry name" value="PI-PLC-X"/>
    <property type="match status" value="1"/>
</dbReference>
<feature type="signal peptide" evidence="1">
    <location>
        <begin position="1"/>
        <end position="17"/>
    </location>
</feature>
<dbReference type="SUPFAM" id="SSF51695">
    <property type="entry name" value="PLC-like phosphodiesterases"/>
    <property type="match status" value="1"/>
</dbReference>
<dbReference type="GeneID" id="98120903"/>
<dbReference type="Gene3D" id="3.20.20.190">
    <property type="entry name" value="Phosphatidylinositol (PI) phosphodiesterase"/>
    <property type="match status" value="1"/>
</dbReference>
<accession>A0ABR4MAB4</accession>
<dbReference type="PROSITE" id="PS50007">
    <property type="entry name" value="PIPLC_X_DOMAIN"/>
    <property type="match status" value="1"/>
</dbReference>
<comment type="caution">
    <text evidence="3">The sequence shown here is derived from an EMBL/GenBank/DDBJ whole genome shotgun (WGS) entry which is preliminary data.</text>
</comment>
<dbReference type="PANTHER" id="PTHR13593">
    <property type="match status" value="1"/>
</dbReference>
<feature type="chain" id="PRO_5047327501" evidence="1">
    <location>
        <begin position="18"/>
        <end position="337"/>
    </location>
</feature>
<keyword evidence="4" id="KW-1185">Reference proteome</keyword>
<dbReference type="InterPro" id="IPR051057">
    <property type="entry name" value="PI-PLC_domain"/>
</dbReference>
<evidence type="ECO:0000256" key="1">
    <source>
        <dbReference type="SAM" id="SignalP"/>
    </source>
</evidence>
<gene>
    <name evidence="3" type="ORF">HOO65_080167</name>
</gene>
<protein>
    <submittedName>
        <fullName evidence="3">1-phosphatidylinositol phosphodiesterase</fullName>
    </submittedName>
</protein>
<dbReference type="InterPro" id="IPR017946">
    <property type="entry name" value="PLC-like_Pdiesterase_TIM-brl"/>
</dbReference>